<dbReference type="CDD" id="cd00519">
    <property type="entry name" value="Lipase_3"/>
    <property type="match status" value="1"/>
</dbReference>
<comment type="catalytic activity">
    <reaction evidence="2">
        <text>a diacylglycerol + H2O = a monoacylglycerol + a fatty acid + H(+)</text>
        <dbReference type="Rhea" id="RHEA:32731"/>
        <dbReference type="ChEBI" id="CHEBI:15377"/>
        <dbReference type="ChEBI" id="CHEBI:15378"/>
        <dbReference type="ChEBI" id="CHEBI:17408"/>
        <dbReference type="ChEBI" id="CHEBI:18035"/>
        <dbReference type="ChEBI" id="CHEBI:28868"/>
    </reaction>
</comment>
<dbReference type="InterPro" id="IPR002921">
    <property type="entry name" value="Fungal_lipase-type"/>
</dbReference>
<feature type="domain" description="Fungal lipase-type" evidence="5">
    <location>
        <begin position="99"/>
        <end position="232"/>
    </location>
</feature>
<gene>
    <name evidence="6" type="ORF">QBC37DRAFT_396442</name>
</gene>
<feature type="chain" id="PRO_5043032701" evidence="4">
    <location>
        <begin position="20"/>
        <end position="304"/>
    </location>
</feature>
<evidence type="ECO:0000256" key="4">
    <source>
        <dbReference type="SAM" id="SignalP"/>
    </source>
</evidence>
<evidence type="ECO:0000256" key="2">
    <source>
        <dbReference type="ARBA" id="ARBA00047591"/>
    </source>
</evidence>
<dbReference type="InterPro" id="IPR029058">
    <property type="entry name" value="AB_hydrolase_fold"/>
</dbReference>
<evidence type="ECO:0000313" key="7">
    <source>
        <dbReference type="Proteomes" id="UP001301769"/>
    </source>
</evidence>
<dbReference type="Proteomes" id="UP001301769">
    <property type="component" value="Unassembled WGS sequence"/>
</dbReference>
<comment type="similarity">
    <text evidence="1">Belongs to the AB hydrolase superfamily. Lipase family. Class 3 subfamily.</text>
</comment>
<dbReference type="AlphaFoldDB" id="A0AAN7BBU7"/>
<comment type="catalytic activity">
    <reaction evidence="3">
        <text>a monoacylglycerol + H2O = glycerol + a fatty acid + H(+)</text>
        <dbReference type="Rhea" id="RHEA:15245"/>
        <dbReference type="ChEBI" id="CHEBI:15377"/>
        <dbReference type="ChEBI" id="CHEBI:15378"/>
        <dbReference type="ChEBI" id="CHEBI:17408"/>
        <dbReference type="ChEBI" id="CHEBI:17754"/>
        <dbReference type="ChEBI" id="CHEBI:28868"/>
    </reaction>
</comment>
<dbReference type="Gene3D" id="3.40.50.1820">
    <property type="entry name" value="alpha/beta hydrolase"/>
    <property type="match status" value="1"/>
</dbReference>
<dbReference type="PANTHER" id="PTHR45856">
    <property type="entry name" value="ALPHA/BETA-HYDROLASES SUPERFAMILY PROTEIN"/>
    <property type="match status" value="1"/>
</dbReference>
<sequence>MRLSSKVQLILALAAGVGAFPLDRRDVTPQQLSSLELFSQYAAISYCNSGNAPGQAITCNTDNCPLVRADGAVTHVGFATPILDTRGLIAIDPVRSLIVVSFRGSASVRNWITDASFAQIPCTLGTGCLVHAGFASAWSEVSAVVLTGVASARAANPTYSVISTGHSLGGAVATLAAAYLREAGHPTDLYTYGSPRVGNFVFAEYVTETQGGLGAEYRVTHTDDPVPKLPPIATNYRHLSPEYWINTDTDAVAASQIEVCTGYATLGCNAGTLGANATAHVWYFGPISGCGPDELILPFEVRNT</sequence>
<proteinExistence type="inferred from homology"/>
<dbReference type="PANTHER" id="PTHR45856:SF11">
    <property type="entry name" value="FUNGAL LIPASE-LIKE DOMAIN-CONTAINING PROTEIN"/>
    <property type="match status" value="1"/>
</dbReference>
<organism evidence="6 7">
    <name type="scientific">Rhypophila decipiens</name>
    <dbReference type="NCBI Taxonomy" id="261697"/>
    <lineage>
        <taxon>Eukaryota</taxon>
        <taxon>Fungi</taxon>
        <taxon>Dikarya</taxon>
        <taxon>Ascomycota</taxon>
        <taxon>Pezizomycotina</taxon>
        <taxon>Sordariomycetes</taxon>
        <taxon>Sordariomycetidae</taxon>
        <taxon>Sordariales</taxon>
        <taxon>Naviculisporaceae</taxon>
        <taxon>Rhypophila</taxon>
    </lineage>
</organism>
<dbReference type="SUPFAM" id="SSF53474">
    <property type="entry name" value="alpha/beta-Hydrolases"/>
    <property type="match status" value="1"/>
</dbReference>
<evidence type="ECO:0000313" key="6">
    <source>
        <dbReference type="EMBL" id="KAK4217582.1"/>
    </source>
</evidence>
<evidence type="ECO:0000256" key="1">
    <source>
        <dbReference type="ARBA" id="ARBA00043996"/>
    </source>
</evidence>
<keyword evidence="6" id="KW-0378">Hydrolase</keyword>
<protein>
    <submittedName>
        <fullName evidence="6">Alpha/Beta hydrolase protein</fullName>
    </submittedName>
</protein>
<dbReference type="GO" id="GO:0006629">
    <property type="term" value="P:lipid metabolic process"/>
    <property type="evidence" value="ECO:0007669"/>
    <property type="project" value="InterPro"/>
</dbReference>
<dbReference type="Pfam" id="PF01764">
    <property type="entry name" value="Lipase_3"/>
    <property type="match status" value="1"/>
</dbReference>
<reference evidence="6" key="2">
    <citation type="submission" date="2023-05" db="EMBL/GenBank/DDBJ databases">
        <authorList>
            <consortium name="Lawrence Berkeley National Laboratory"/>
            <person name="Steindorff A."/>
            <person name="Hensen N."/>
            <person name="Bonometti L."/>
            <person name="Westerberg I."/>
            <person name="Brannstrom I.O."/>
            <person name="Guillou S."/>
            <person name="Cros-Aarteil S."/>
            <person name="Calhoun S."/>
            <person name="Haridas S."/>
            <person name="Kuo A."/>
            <person name="Mondo S."/>
            <person name="Pangilinan J."/>
            <person name="Riley R."/>
            <person name="Labutti K."/>
            <person name="Andreopoulos B."/>
            <person name="Lipzen A."/>
            <person name="Chen C."/>
            <person name="Yanf M."/>
            <person name="Daum C."/>
            <person name="Ng V."/>
            <person name="Clum A."/>
            <person name="Ohm R."/>
            <person name="Martin F."/>
            <person name="Silar P."/>
            <person name="Natvig D."/>
            <person name="Lalanne C."/>
            <person name="Gautier V."/>
            <person name="Ament-Velasquez S.L."/>
            <person name="Kruys A."/>
            <person name="Hutchinson M.I."/>
            <person name="Powell A.J."/>
            <person name="Barry K."/>
            <person name="Miller A.N."/>
            <person name="Grigoriev I.V."/>
            <person name="Debuchy R."/>
            <person name="Gladieux P."/>
            <person name="Thoren M.H."/>
            <person name="Johannesson H."/>
        </authorList>
    </citation>
    <scope>NUCLEOTIDE SEQUENCE</scope>
    <source>
        <strain evidence="6">PSN293</strain>
    </source>
</reference>
<keyword evidence="7" id="KW-1185">Reference proteome</keyword>
<dbReference type="GO" id="GO:0016787">
    <property type="term" value="F:hydrolase activity"/>
    <property type="evidence" value="ECO:0007669"/>
    <property type="project" value="UniProtKB-KW"/>
</dbReference>
<evidence type="ECO:0000256" key="3">
    <source>
        <dbReference type="ARBA" id="ARBA00048461"/>
    </source>
</evidence>
<name>A0AAN7BBU7_9PEZI</name>
<comment type="caution">
    <text evidence="6">The sequence shown here is derived from an EMBL/GenBank/DDBJ whole genome shotgun (WGS) entry which is preliminary data.</text>
</comment>
<reference evidence="6" key="1">
    <citation type="journal article" date="2023" name="Mol. Phylogenet. Evol.">
        <title>Genome-scale phylogeny and comparative genomics of the fungal order Sordariales.</title>
        <authorList>
            <person name="Hensen N."/>
            <person name="Bonometti L."/>
            <person name="Westerberg I."/>
            <person name="Brannstrom I.O."/>
            <person name="Guillou S."/>
            <person name="Cros-Aarteil S."/>
            <person name="Calhoun S."/>
            <person name="Haridas S."/>
            <person name="Kuo A."/>
            <person name="Mondo S."/>
            <person name="Pangilinan J."/>
            <person name="Riley R."/>
            <person name="LaButti K."/>
            <person name="Andreopoulos B."/>
            <person name="Lipzen A."/>
            <person name="Chen C."/>
            <person name="Yan M."/>
            <person name="Daum C."/>
            <person name="Ng V."/>
            <person name="Clum A."/>
            <person name="Steindorff A."/>
            <person name="Ohm R.A."/>
            <person name="Martin F."/>
            <person name="Silar P."/>
            <person name="Natvig D.O."/>
            <person name="Lalanne C."/>
            <person name="Gautier V."/>
            <person name="Ament-Velasquez S.L."/>
            <person name="Kruys A."/>
            <person name="Hutchinson M.I."/>
            <person name="Powell A.J."/>
            <person name="Barry K."/>
            <person name="Miller A.N."/>
            <person name="Grigoriev I.V."/>
            <person name="Debuchy R."/>
            <person name="Gladieux P."/>
            <person name="Hiltunen Thoren M."/>
            <person name="Johannesson H."/>
        </authorList>
    </citation>
    <scope>NUCLEOTIDE SEQUENCE</scope>
    <source>
        <strain evidence="6">PSN293</strain>
    </source>
</reference>
<evidence type="ECO:0000259" key="5">
    <source>
        <dbReference type="Pfam" id="PF01764"/>
    </source>
</evidence>
<accession>A0AAN7BBU7</accession>
<dbReference type="EMBL" id="MU858058">
    <property type="protein sequence ID" value="KAK4217582.1"/>
    <property type="molecule type" value="Genomic_DNA"/>
</dbReference>
<feature type="signal peptide" evidence="4">
    <location>
        <begin position="1"/>
        <end position="19"/>
    </location>
</feature>
<dbReference type="InterPro" id="IPR051218">
    <property type="entry name" value="Sec_MonoDiacylglyc_Lipase"/>
</dbReference>
<keyword evidence="4" id="KW-0732">Signal</keyword>